<dbReference type="InterPro" id="IPR029021">
    <property type="entry name" value="Prot-tyrosine_phosphatase-like"/>
</dbReference>
<evidence type="ECO:0008006" key="7">
    <source>
        <dbReference type="Google" id="ProtNLM"/>
    </source>
</evidence>
<keyword evidence="6" id="KW-1185">Reference proteome</keyword>
<dbReference type="SMART" id="SM00404">
    <property type="entry name" value="PTPc_motif"/>
    <property type="match status" value="1"/>
</dbReference>
<dbReference type="InterPro" id="IPR016130">
    <property type="entry name" value="Tyr_Pase_AS"/>
</dbReference>
<evidence type="ECO:0000313" key="6">
    <source>
        <dbReference type="Proteomes" id="UP000014760"/>
    </source>
</evidence>
<evidence type="ECO:0000259" key="3">
    <source>
        <dbReference type="PROSITE" id="PS50056"/>
    </source>
</evidence>
<dbReference type="PROSITE" id="PS50056">
    <property type="entry name" value="TYR_PHOSPHATASE_2"/>
    <property type="match status" value="1"/>
</dbReference>
<dbReference type="InterPro" id="IPR000242">
    <property type="entry name" value="PTP_cat"/>
</dbReference>
<dbReference type="PANTHER" id="PTHR19134:SF449">
    <property type="entry name" value="TYROSINE-PROTEIN PHOSPHATASE 1"/>
    <property type="match status" value="1"/>
</dbReference>
<feature type="region of interest" description="Disordered" evidence="1">
    <location>
        <begin position="258"/>
        <end position="277"/>
    </location>
</feature>
<evidence type="ECO:0000313" key="4">
    <source>
        <dbReference type="EMBL" id="ELU05077.1"/>
    </source>
</evidence>
<dbReference type="SMART" id="SM00194">
    <property type="entry name" value="PTPc"/>
    <property type="match status" value="1"/>
</dbReference>
<proteinExistence type="predicted"/>
<feature type="domain" description="Tyrosine-protein phosphatase" evidence="2">
    <location>
        <begin position="145"/>
        <end position="255"/>
    </location>
</feature>
<dbReference type="PRINTS" id="PR00700">
    <property type="entry name" value="PRTYPHPHTASE"/>
</dbReference>
<dbReference type="Proteomes" id="UP000014760">
    <property type="component" value="Unassembled WGS sequence"/>
</dbReference>
<dbReference type="InterPro" id="IPR000387">
    <property type="entry name" value="Tyr_Pase_dom"/>
</dbReference>
<dbReference type="PANTHER" id="PTHR19134">
    <property type="entry name" value="RECEPTOR-TYPE TYROSINE-PROTEIN PHOSPHATASE"/>
    <property type="match status" value="1"/>
</dbReference>
<dbReference type="EMBL" id="KB301807">
    <property type="protein sequence ID" value="ELU05077.1"/>
    <property type="molecule type" value="Genomic_DNA"/>
</dbReference>
<reference evidence="4 6" key="2">
    <citation type="journal article" date="2013" name="Nature">
        <title>Insights into bilaterian evolution from three spiralian genomes.</title>
        <authorList>
            <person name="Simakov O."/>
            <person name="Marletaz F."/>
            <person name="Cho S.J."/>
            <person name="Edsinger-Gonzales E."/>
            <person name="Havlak P."/>
            <person name="Hellsten U."/>
            <person name="Kuo D.H."/>
            <person name="Larsson T."/>
            <person name="Lv J."/>
            <person name="Arendt D."/>
            <person name="Savage R."/>
            <person name="Osoegawa K."/>
            <person name="de Jong P."/>
            <person name="Grimwood J."/>
            <person name="Chapman J.A."/>
            <person name="Shapiro H."/>
            <person name="Aerts A."/>
            <person name="Otillar R.P."/>
            <person name="Terry A.Y."/>
            <person name="Boore J.L."/>
            <person name="Grigoriev I.V."/>
            <person name="Lindberg D.R."/>
            <person name="Seaver E.C."/>
            <person name="Weisblat D.A."/>
            <person name="Putnam N.H."/>
            <person name="Rokhsar D.S."/>
        </authorList>
    </citation>
    <scope>NUCLEOTIDE SEQUENCE</scope>
    <source>
        <strain evidence="4 6">I ESC-2004</strain>
    </source>
</reference>
<dbReference type="InterPro" id="IPR003595">
    <property type="entry name" value="Tyr_Pase_cat"/>
</dbReference>
<dbReference type="CDD" id="cd00047">
    <property type="entry name" value="PTPc"/>
    <property type="match status" value="1"/>
</dbReference>
<dbReference type="Gene3D" id="3.90.190.10">
    <property type="entry name" value="Protein tyrosine phosphatase superfamily"/>
    <property type="match status" value="2"/>
</dbReference>
<dbReference type="GO" id="GO:0004725">
    <property type="term" value="F:protein tyrosine phosphatase activity"/>
    <property type="evidence" value="ECO:0007669"/>
    <property type="project" value="InterPro"/>
</dbReference>
<protein>
    <recommendedName>
        <fullName evidence="7">Protein-tyrosine-phosphatase</fullName>
    </recommendedName>
</protein>
<name>R7UME1_CAPTE</name>
<evidence type="ECO:0000256" key="1">
    <source>
        <dbReference type="SAM" id="MobiDB-lite"/>
    </source>
</evidence>
<dbReference type="Pfam" id="PF00102">
    <property type="entry name" value="Y_phosphatase"/>
    <property type="match status" value="2"/>
</dbReference>
<dbReference type="EnsemblMetazoa" id="CapteT147624">
    <property type="protein sequence ID" value="CapteP147624"/>
    <property type="gene ID" value="CapteG147624"/>
</dbReference>
<evidence type="ECO:0000313" key="5">
    <source>
        <dbReference type="EnsemblMetazoa" id="CapteP147624"/>
    </source>
</evidence>
<accession>R7UME1</accession>
<reference evidence="6" key="1">
    <citation type="submission" date="2012-12" db="EMBL/GenBank/DDBJ databases">
        <authorList>
            <person name="Hellsten U."/>
            <person name="Grimwood J."/>
            <person name="Chapman J.A."/>
            <person name="Shapiro H."/>
            <person name="Aerts A."/>
            <person name="Otillar R.P."/>
            <person name="Terry A.Y."/>
            <person name="Boore J.L."/>
            <person name="Simakov O."/>
            <person name="Marletaz F."/>
            <person name="Cho S.-J."/>
            <person name="Edsinger-Gonzales E."/>
            <person name="Havlak P."/>
            <person name="Kuo D.-H."/>
            <person name="Larsson T."/>
            <person name="Lv J."/>
            <person name="Arendt D."/>
            <person name="Savage R."/>
            <person name="Osoegawa K."/>
            <person name="de Jong P."/>
            <person name="Lindberg D.R."/>
            <person name="Seaver E.C."/>
            <person name="Weisblat D.A."/>
            <person name="Putnam N.H."/>
            <person name="Grigoriev I.V."/>
            <person name="Rokhsar D.S."/>
        </authorList>
    </citation>
    <scope>NUCLEOTIDE SEQUENCE</scope>
    <source>
        <strain evidence="6">I ESC-2004</strain>
    </source>
</reference>
<feature type="domain" description="Tyrosine-protein phosphatase" evidence="2">
    <location>
        <begin position="1"/>
        <end position="113"/>
    </location>
</feature>
<feature type="compositionally biased region" description="Basic and acidic residues" evidence="1">
    <location>
        <begin position="268"/>
        <end position="277"/>
    </location>
</feature>
<sequence length="277" mass="31168">MLQQEGTGRARLVTQYHYTTWPDHGVPSHATVLWRLFTKLTQDADKSRPILIHCSAGVGRTGTLIAIDHLLEQANNENGIDVYACVTALRQSRMHMVQSFEQYKFIHLAVLEAHIVGSTSSSEAEFMSHNSLLNRQSSVSTKTLFSEQIEILSSIGQSLSEEETGIARLAENSMKNRTNILPANRHLLFMQVPFNERNEYINAVQVPGYKGTDTFVATQWPLEDTVVDFWRLVKDNGVQHIVLLEQLSPKVSQCELSVNDPTRNVRPSADHAGKWTN</sequence>
<dbReference type="EMBL" id="AMQN01007960">
    <property type="status" value="NOT_ANNOTATED_CDS"/>
    <property type="molecule type" value="Genomic_DNA"/>
</dbReference>
<dbReference type="STRING" id="283909.R7UME1"/>
<dbReference type="OMA" id="FMRHIRS"/>
<reference evidence="5" key="3">
    <citation type="submission" date="2015-06" db="UniProtKB">
        <authorList>
            <consortium name="EnsemblMetazoa"/>
        </authorList>
    </citation>
    <scope>IDENTIFICATION</scope>
</reference>
<dbReference type="InterPro" id="IPR050348">
    <property type="entry name" value="Protein-Tyr_Phosphatase"/>
</dbReference>
<dbReference type="PROSITE" id="PS50055">
    <property type="entry name" value="TYR_PHOSPHATASE_PTP"/>
    <property type="match status" value="2"/>
</dbReference>
<dbReference type="PROSITE" id="PS00383">
    <property type="entry name" value="TYR_PHOSPHATASE_1"/>
    <property type="match status" value="1"/>
</dbReference>
<evidence type="ECO:0000259" key="2">
    <source>
        <dbReference type="PROSITE" id="PS50055"/>
    </source>
</evidence>
<feature type="domain" description="Tyrosine specific protein phosphatases" evidence="3">
    <location>
        <begin position="35"/>
        <end position="104"/>
    </location>
</feature>
<dbReference type="AlphaFoldDB" id="R7UME1"/>
<gene>
    <name evidence="4" type="ORF">CAPTEDRAFT_147624</name>
</gene>
<dbReference type="OrthoDB" id="10253954at2759"/>
<organism evidence="4">
    <name type="scientific">Capitella teleta</name>
    <name type="common">Polychaete worm</name>
    <dbReference type="NCBI Taxonomy" id="283909"/>
    <lineage>
        <taxon>Eukaryota</taxon>
        <taxon>Metazoa</taxon>
        <taxon>Spiralia</taxon>
        <taxon>Lophotrochozoa</taxon>
        <taxon>Annelida</taxon>
        <taxon>Polychaeta</taxon>
        <taxon>Sedentaria</taxon>
        <taxon>Scolecida</taxon>
        <taxon>Capitellidae</taxon>
        <taxon>Capitella</taxon>
    </lineage>
</organism>
<dbReference type="HOGENOM" id="CLU_001645_8_1_1"/>
<dbReference type="SUPFAM" id="SSF52799">
    <property type="entry name" value="(Phosphotyrosine protein) phosphatases II"/>
    <property type="match status" value="2"/>
</dbReference>